<dbReference type="InterPro" id="IPR051910">
    <property type="entry name" value="ComF/GntX_DNA_util-trans"/>
</dbReference>
<gene>
    <name evidence="2" type="ORF">ACFSVM_22475</name>
</gene>
<dbReference type="Proteomes" id="UP001597540">
    <property type="component" value="Unassembled WGS sequence"/>
</dbReference>
<sequence>MNIVNRISAFMHSLASPSGNTCLACGTYAPLSKELPGICHRCVRSIPWITQIRCVTCGRAIGCPDCSRGDHNRRSFECNRSAVVYDSLMREWLAVYKYRGKERFAPLFGAMLNKAYLGMQREYSAQLLRGDIGRVDEHEGESAEQSKYNEGKVSIIHRHDLSINKHRPDIWRADAITYVPVSHERLIERGFNQAERMAVELSRYQGLPVIPLLQRTKHTEKQSFKGRREREISIQHAFDLRPDTERILNFLISEKMNGKLHRDKNHTINDKVQMKILLVDDVYTTGSTLEACCKVIREWGSKRDIHISMYTVTWARS</sequence>
<organism evidence="2 3">
    <name type="scientific">Paenibacillus shunpengii</name>
    <dbReference type="NCBI Taxonomy" id="2054424"/>
    <lineage>
        <taxon>Bacteria</taxon>
        <taxon>Bacillati</taxon>
        <taxon>Bacillota</taxon>
        <taxon>Bacilli</taxon>
        <taxon>Bacillales</taxon>
        <taxon>Paenibacillaceae</taxon>
        <taxon>Paenibacillus</taxon>
    </lineage>
</organism>
<comment type="caution">
    <text evidence="2">The sequence shown here is derived from an EMBL/GenBank/DDBJ whole genome shotgun (WGS) entry which is preliminary data.</text>
</comment>
<accession>A0ABW5SUE8</accession>
<evidence type="ECO:0000313" key="3">
    <source>
        <dbReference type="Proteomes" id="UP001597540"/>
    </source>
</evidence>
<name>A0ABW5SUE8_9BACL</name>
<dbReference type="CDD" id="cd06223">
    <property type="entry name" value="PRTases_typeI"/>
    <property type="match status" value="1"/>
</dbReference>
<dbReference type="PANTHER" id="PTHR47505">
    <property type="entry name" value="DNA UTILIZATION PROTEIN YHGH"/>
    <property type="match status" value="1"/>
</dbReference>
<keyword evidence="3" id="KW-1185">Reference proteome</keyword>
<comment type="similarity">
    <text evidence="1">Belongs to the ComF/GntX family.</text>
</comment>
<dbReference type="InterPro" id="IPR000836">
    <property type="entry name" value="PRTase_dom"/>
</dbReference>
<protein>
    <submittedName>
        <fullName evidence="2">ComF family protein</fullName>
    </submittedName>
</protein>
<dbReference type="SUPFAM" id="SSF53271">
    <property type="entry name" value="PRTase-like"/>
    <property type="match status" value="1"/>
</dbReference>
<proteinExistence type="inferred from homology"/>
<evidence type="ECO:0000313" key="2">
    <source>
        <dbReference type="EMBL" id="MFD2703201.1"/>
    </source>
</evidence>
<dbReference type="PANTHER" id="PTHR47505:SF1">
    <property type="entry name" value="DNA UTILIZATION PROTEIN YHGH"/>
    <property type="match status" value="1"/>
</dbReference>
<dbReference type="EMBL" id="JBHUMJ010000011">
    <property type="protein sequence ID" value="MFD2703201.1"/>
    <property type="molecule type" value="Genomic_DNA"/>
</dbReference>
<evidence type="ECO:0000256" key="1">
    <source>
        <dbReference type="ARBA" id="ARBA00008007"/>
    </source>
</evidence>
<reference evidence="3" key="1">
    <citation type="journal article" date="2019" name="Int. J. Syst. Evol. Microbiol.">
        <title>The Global Catalogue of Microorganisms (GCM) 10K type strain sequencing project: providing services to taxonomists for standard genome sequencing and annotation.</title>
        <authorList>
            <consortium name="The Broad Institute Genomics Platform"/>
            <consortium name="The Broad Institute Genome Sequencing Center for Infectious Disease"/>
            <person name="Wu L."/>
            <person name="Ma J."/>
        </authorList>
    </citation>
    <scope>NUCLEOTIDE SEQUENCE [LARGE SCALE GENOMIC DNA]</scope>
    <source>
        <strain evidence="3">KCTC 33849</strain>
    </source>
</reference>
<dbReference type="Gene3D" id="3.40.50.2020">
    <property type="match status" value="1"/>
</dbReference>
<dbReference type="InterPro" id="IPR029057">
    <property type="entry name" value="PRTase-like"/>
</dbReference>
<dbReference type="RefSeq" id="WP_379264700.1">
    <property type="nucleotide sequence ID" value="NZ_JBHUMJ010000011.1"/>
</dbReference>